<name>R7VMD8_CAPTE</name>
<dbReference type="EnsemblMetazoa" id="CapteT209222">
    <property type="protein sequence ID" value="CapteP209222"/>
    <property type="gene ID" value="CapteG209222"/>
</dbReference>
<evidence type="ECO:0000256" key="1">
    <source>
        <dbReference type="SAM" id="MobiDB-lite"/>
    </source>
</evidence>
<dbReference type="EMBL" id="KB291800">
    <property type="protein sequence ID" value="ELU18665.1"/>
    <property type="molecule type" value="Genomic_DNA"/>
</dbReference>
<evidence type="ECO:0000313" key="3">
    <source>
        <dbReference type="EnsemblMetazoa" id="CapteP209222"/>
    </source>
</evidence>
<organism evidence="2">
    <name type="scientific">Capitella teleta</name>
    <name type="common">Polychaete worm</name>
    <dbReference type="NCBI Taxonomy" id="283909"/>
    <lineage>
        <taxon>Eukaryota</taxon>
        <taxon>Metazoa</taxon>
        <taxon>Spiralia</taxon>
        <taxon>Lophotrochozoa</taxon>
        <taxon>Annelida</taxon>
        <taxon>Polychaeta</taxon>
        <taxon>Sedentaria</taxon>
        <taxon>Scolecida</taxon>
        <taxon>Capitellidae</taxon>
        <taxon>Capitella</taxon>
    </lineage>
</organism>
<keyword evidence="4" id="KW-1185">Reference proteome</keyword>
<dbReference type="AlphaFoldDB" id="R7VMD8"/>
<reference evidence="3" key="3">
    <citation type="submission" date="2015-06" db="UniProtKB">
        <authorList>
            <consortium name="EnsemblMetazoa"/>
        </authorList>
    </citation>
    <scope>IDENTIFICATION</scope>
</reference>
<reference evidence="2 4" key="2">
    <citation type="journal article" date="2013" name="Nature">
        <title>Insights into bilaterian evolution from three spiralian genomes.</title>
        <authorList>
            <person name="Simakov O."/>
            <person name="Marletaz F."/>
            <person name="Cho S.J."/>
            <person name="Edsinger-Gonzales E."/>
            <person name="Havlak P."/>
            <person name="Hellsten U."/>
            <person name="Kuo D.H."/>
            <person name="Larsson T."/>
            <person name="Lv J."/>
            <person name="Arendt D."/>
            <person name="Savage R."/>
            <person name="Osoegawa K."/>
            <person name="de Jong P."/>
            <person name="Grimwood J."/>
            <person name="Chapman J.A."/>
            <person name="Shapiro H."/>
            <person name="Aerts A."/>
            <person name="Otillar R.P."/>
            <person name="Terry A.Y."/>
            <person name="Boore J.L."/>
            <person name="Grigoriev I.V."/>
            <person name="Lindberg D.R."/>
            <person name="Seaver E.C."/>
            <person name="Weisblat D.A."/>
            <person name="Putnam N.H."/>
            <person name="Rokhsar D.S."/>
        </authorList>
    </citation>
    <scope>NUCLEOTIDE SEQUENCE</scope>
    <source>
        <strain evidence="2 4">I ESC-2004</strain>
    </source>
</reference>
<sequence length="201" mass="21861">MPALINTRTSMSLQETHVEGLRRFSTSCPSLAEPEFVKIGIPVKPEPTSDISCHKSMLNLAEDDRSNNNPSPNAGSDTLTVPDMVKGGGHCAGERRHSHIGGCAVDVRIVISEVPTDESEDAASAPPQPPSAATLSLSSDPELLIEHIKKQQKRRSSWCPEKERKKEEKGEKQRMLLAVSGRRCKLLAFSLSLTASYSTKS</sequence>
<dbReference type="HOGENOM" id="CLU_1361564_0_0_1"/>
<evidence type="ECO:0000313" key="4">
    <source>
        <dbReference type="Proteomes" id="UP000014760"/>
    </source>
</evidence>
<feature type="compositionally biased region" description="Basic and acidic residues" evidence="1">
    <location>
        <begin position="160"/>
        <end position="174"/>
    </location>
</feature>
<feature type="compositionally biased region" description="Low complexity" evidence="1">
    <location>
        <begin position="131"/>
        <end position="141"/>
    </location>
</feature>
<proteinExistence type="predicted"/>
<feature type="compositionally biased region" description="Polar residues" evidence="1">
    <location>
        <begin position="67"/>
        <end position="79"/>
    </location>
</feature>
<dbReference type="EMBL" id="AMQN01003749">
    <property type="status" value="NOT_ANNOTATED_CDS"/>
    <property type="molecule type" value="Genomic_DNA"/>
</dbReference>
<dbReference type="Proteomes" id="UP000014760">
    <property type="component" value="Unassembled WGS sequence"/>
</dbReference>
<evidence type="ECO:0000313" key="2">
    <source>
        <dbReference type="EMBL" id="ELU18665.1"/>
    </source>
</evidence>
<feature type="region of interest" description="Disordered" evidence="1">
    <location>
        <begin position="61"/>
        <end position="81"/>
    </location>
</feature>
<reference evidence="4" key="1">
    <citation type="submission" date="2012-12" db="EMBL/GenBank/DDBJ databases">
        <authorList>
            <person name="Hellsten U."/>
            <person name="Grimwood J."/>
            <person name="Chapman J.A."/>
            <person name="Shapiro H."/>
            <person name="Aerts A."/>
            <person name="Otillar R.P."/>
            <person name="Terry A.Y."/>
            <person name="Boore J.L."/>
            <person name="Simakov O."/>
            <person name="Marletaz F."/>
            <person name="Cho S.-J."/>
            <person name="Edsinger-Gonzales E."/>
            <person name="Havlak P."/>
            <person name="Kuo D.-H."/>
            <person name="Larsson T."/>
            <person name="Lv J."/>
            <person name="Arendt D."/>
            <person name="Savage R."/>
            <person name="Osoegawa K."/>
            <person name="de Jong P."/>
            <person name="Lindberg D.R."/>
            <person name="Seaver E.C."/>
            <person name="Weisblat D.A."/>
            <person name="Putnam N.H."/>
            <person name="Grigoriev I.V."/>
            <person name="Rokhsar D.S."/>
        </authorList>
    </citation>
    <scope>NUCLEOTIDE SEQUENCE</scope>
    <source>
        <strain evidence="4">I ESC-2004</strain>
    </source>
</reference>
<accession>R7VMD8</accession>
<gene>
    <name evidence="2" type="ORF">CAPTEDRAFT_209222</name>
</gene>
<feature type="region of interest" description="Disordered" evidence="1">
    <location>
        <begin position="116"/>
        <end position="174"/>
    </location>
</feature>
<protein>
    <submittedName>
        <fullName evidence="2 3">Uncharacterized protein</fullName>
    </submittedName>
</protein>